<dbReference type="InterPro" id="IPR029526">
    <property type="entry name" value="PGBD"/>
</dbReference>
<feature type="domain" description="PiggyBac transposable element-derived protein" evidence="3">
    <location>
        <begin position="362"/>
        <end position="725"/>
    </location>
</feature>
<protein>
    <submittedName>
        <fullName evidence="5">PiggyBac transposable element-derived protein 4-like isoform X1</fullName>
    </submittedName>
</protein>
<proteinExistence type="predicted"/>
<reference evidence="4" key="1">
    <citation type="submission" date="2025-05" db="UniProtKB">
        <authorList>
            <consortium name="RefSeq"/>
        </authorList>
    </citation>
    <scope>NUCLEOTIDE SEQUENCE [LARGE SCALE GENOMIC DNA]</scope>
</reference>
<reference evidence="5" key="2">
    <citation type="submission" date="2025-08" db="UniProtKB">
        <authorList>
            <consortium name="RefSeq"/>
        </authorList>
    </citation>
    <scope>IDENTIFICATION</scope>
</reference>
<dbReference type="PANTHER" id="PTHR46599:SF3">
    <property type="entry name" value="PIGGYBAC TRANSPOSABLE ELEMENT-DERIVED PROTEIN 4"/>
    <property type="match status" value="1"/>
</dbReference>
<feature type="region of interest" description="Disordered" evidence="1">
    <location>
        <begin position="78"/>
        <end position="106"/>
    </location>
</feature>
<name>A0A6J1NV04_BICAN</name>
<accession>A0A6J1NV04</accession>
<keyword evidence="2" id="KW-0472">Membrane</keyword>
<keyword evidence="2" id="KW-1133">Transmembrane helix</keyword>
<organism evidence="4 5">
    <name type="scientific">Bicyclus anynana</name>
    <name type="common">Squinting bush brown butterfly</name>
    <dbReference type="NCBI Taxonomy" id="110368"/>
    <lineage>
        <taxon>Eukaryota</taxon>
        <taxon>Metazoa</taxon>
        <taxon>Ecdysozoa</taxon>
        <taxon>Arthropoda</taxon>
        <taxon>Hexapoda</taxon>
        <taxon>Insecta</taxon>
        <taxon>Pterygota</taxon>
        <taxon>Neoptera</taxon>
        <taxon>Endopterygota</taxon>
        <taxon>Lepidoptera</taxon>
        <taxon>Glossata</taxon>
        <taxon>Ditrysia</taxon>
        <taxon>Papilionoidea</taxon>
        <taxon>Nymphalidae</taxon>
        <taxon>Satyrinae</taxon>
        <taxon>Satyrini</taxon>
        <taxon>Mycalesina</taxon>
        <taxon>Bicyclus</taxon>
    </lineage>
</organism>
<feature type="region of interest" description="Disordered" evidence="1">
    <location>
        <begin position="118"/>
        <end position="226"/>
    </location>
</feature>
<dbReference type="KEGG" id="bany:112052388"/>
<dbReference type="Pfam" id="PF13843">
    <property type="entry name" value="DDE_Tnp_1_7"/>
    <property type="match status" value="1"/>
</dbReference>
<dbReference type="GeneID" id="112052388"/>
<dbReference type="PANTHER" id="PTHR46599">
    <property type="entry name" value="PIGGYBAC TRANSPOSABLE ELEMENT-DERIVED PROTEIN 4"/>
    <property type="match status" value="1"/>
</dbReference>
<feature type="compositionally biased region" description="Low complexity" evidence="1">
    <location>
        <begin position="152"/>
        <end position="171"/>
    </location>
</feature>
<keyword evidence="2" id="KW-0812">Transmembrane</keyword>
<feature type="compositionally biased region" description="Pro residues" evidence="1">
    <location>
        <begin position="199"/>
        <end position="226"/>
    </location>
</feature>
<feature type="compositionally biased region" description="Basic residues" evidence="1">
    <location>
        <begin position="81"/>
        <end position="90"/>
    </location>
</feature>
<feature type="region of interest" description="Disordered" evidence="1">
    <location>
        <begin position="239"/>
        <end position="263"/>
    </location>
</feature>
<feature type="transmembrane region" description="Helical" evidence="2">
    <location>
        <begin position="12"/>
        <end position="36"/>
    </location>
</feature>
<keyword evidence="4" id="KW-1185">Reference proteome</keyword>
<evidence type="ECO:0000313" key="4">
    <source>
        <dbReference type="Proteomes" id="UP001652582"/>
    </source>
</evidence>
<evidence type="ECO:0000259" key="3">
    <source>
        <dbReference type="Pfam" id="PF13843"/>
    </source>
</evidence>
<evidence type="ECO:0000256" key="1">
    <source>
        <dbReference type="SAM" id="MobiDB-lite"/>
    </source>
</evidence>
<dbReference type="RefSeq" id="XP_023947196.2">
    <property type="nucleotide sequence ID" value="XM_024091428.2"/>
</dbReference>
<gene>
    <name evidence="5" type="primary">LOC112052388</name>
</gene>
<evidence type="ECO:0000313" key="5">
    <source>
        <dbReference type="RefSeq" id="XP_023947196.2"/>
    </source>
</evidence>
<dbReference type="AlphaFoldDB" id="A0A6J1NV04"/>
<feature type="compositionally biased region" description="Low complexity" evidence="1">
    <location>
        <begin position="180"/>
        <end position="198"/>
    </location>
</feature>
<dbReference type="OrthoDB" id="75807at2759"/>
<sequence length="817" mass="92102">MDHMGSKLVGHTLYFIYLQFYCYFAKILHVYLFMLLSGINRPMCDLRRGTGVRVRGPRGPSRSPLVAGLVEDAVVGAGRGGPRKRCRTRGGRVNTSTRRPGPRTIDELVICDISEMPQGQGLETPLHPKKQRRFIPSKPAKQPRVQAPPPSSSLSDAPSQGSSLSVLSKPPKLSPPPSPSLSGAPSPGPSSSVISEPATPRPRSPPSSPSLLDAPPPEPPTSPPPVVFVEYVDFESNSSSISASPLKHPSSRQPHTRRSRRLLDEESGYFTFYGSDDDTGESDDENEIAVPVLPRVFRSMMETPLDDSEPVPDTWPAVGLLKDPLDLYEFNWRPFPNPPIPPNSRRETFSVNNVGPTNPGADPYDIFIEIWDRQIMEHIAWETNKYAQEVAAKMIENNTLRPNSRICQWYDTTPDELYTYFGLVLAMGVVGKSRIEEYWSSTPDVFYTPGFSAHMTTDRFLILSKCLHFNDNSMCALDLDHSEARLFKIQPILSHLNNKFQKMYTLRQNIAVDESLLKWKGSLEISQIIPNKAAHRGIKTYEICESQTGYLWRFEVHAHKRNHKPASTTALVLKLIEGLEHKGYTLWMDSFYQSPCLARQLKLLGFDCAGTLRTDRKFVPQALNILSKQDMRLGEITGLTAGDVDVMVWRDMNKVGMISTYHGNGQNTVQGSTKPILILDYNIMMGGVDKKDQLLSMYPVERKRTRVWYKKLFKRLLNVSVLNAYIIHHHTSRLSHRNFRMNLVNAILAKHCTPLPILNAPARNKKVDVSHRLGQLPSRKNQRLRRTCVNCKKLVRTFCVGCTKSVCMHPCFLIIHS</sequence>
<evidence type="ECO:0000256" key="2">
    <source>
        <dbReference type="SAM" id="Phobius"/>
    </source>
</evidence>
<dbReference type="Proteomes" id="UP001652582">
    <property type="component" value="Chromosome 2"/>
</dbReference>